<dbReference type="RefSeq" id="WP_077130791.1">
    <property type="nucleotide sequence ID" value="NZ_CP014263.1"/>
</dbReference>
<accession>A0A1P9WVE5</accession>
<keyword evidence="1" id="KW-0812">Transmembrane</keyword>
<evidence type="ECO:0000256" key="1">
    <source>
        <dbReference type="SAM" id="Phobius"/>
    </source>
</evidence>
<dbReference type="AlphaFoldDB" id="A0A1P9WVE5"/>
<dbReference type="EMBL" id="CP014263">
    <property type="protein sequence ID" value="AQG79355.1"/>
    <property type="molecule type" value="Genomic_DNA"/>
</dbReference>
<name>A0A1P9WVE5_9BACT</name>
<evidence type="ECO:0000313" key="2">
    <source>
        <dbReference type="EMBL" id="AQG79355.1"/>
    </source>
</evidence>
<keyword evidence="3" id="KW-1185">Reference proteome</keyword>
<reference evidence="2 3" key="1">
    <citation type="submission" date="2016-01" db="EMBL/GenBank/DDBJ databases">
        <authorList>
            <person name="Oliw E.H."/>
        </authorList>
    </citation>
    <scope>NUCLEOTIDE SEQUENCE [LARGE SCALE GENOMIC DNA]</scope>
    <source>
        <strain evidence="2 3">DY10</strain>
    </source>
</reference>
<keyword evidence="1" id="KW-0472">Membrane</keyword>
<evidence type="ECO:0008006" key="4">
    <source>
        <dbReference type="Google" id="ProtNLM"/>
    </source>
</evidence>
<gene>
    <name evidence="2" type="ORF">AWR27_08505</name>
</gene>
<feature type="transmembrane region" description="Helical" evidence="1">
    <location>
        <begin position="44"/>
        <end position="65"/>
    </location>
</feature>
<feature type="transmembrane region" description="Helical" evidence="1">
    <location>
        <begin position="122"/>
        <end position="142"/>
    </location>
</feature>
<feature type="transmembrane region" description="Helical" evidence="1">
    <location>
        <begin position="85"/>
        <end position="110"/>
    </location>
</feature>
<dbReference type="Proteomes" id="UP000187941">
    <property type="component" value="Chromosome"/>
</dbReference>
<dbReference type="KEGG" id="smon:AWR27_08505"/>
<dbReference type="STRING" id="1178516.AWR27_08505"/>
<keyword evidence="1" id="KW-1133">Transmembrane helix</keyword>
<evidence type="ECO:0000313" key="3">
    <source>
        <dbReference type="Proteomes" id="UP000187941"/>
    </source>
</evidence>
<protein>
    <recommendedName>
        <fullName evidence="4">Cytochrome B</fullName>
    </recommendedName>
</protein>
<organism evidence="2 3">
    <name type="scientific">Spirosoma montaniterrae</name>
    <dbReference type="NCBI Taxonomy" id="1178516"/>
    <lineage>
        <taxon>Bacteria</taxon>
        <taxon>Pseudomonadati</taxon>
        <taxon>Bacteroidota</taxon>
        <taxon>Cytophagia</taxon>
        <taxon>Cytophagales</taxon>
        <taxon>Cytophagaceae</taxon>
        <taxon>Spirosoma</taxon>
    </lineage>
</organism>
<dbReference type="OrthoDB" id="329514at2"/>
<feature type="transmembrane region" description="Helical" evidence="1">
    <location>
        <begin position="12"/>
        <end position="32"/>
    </location>
</feature>
<proteinExistence type="predicted"/>
<sequence>MYLTLLALHSVIRWFVVIILGLTLAASWQGWLSNRPYTPTDARLRSIATSITHLQLLLGFVLYFKSPITGYFRENFRESLNSSDLTFFGLIHISLMLVAVVVLTFGSSLGKRAATDAQKHRTVALYFLAGTLILLAAVPWPFSPLAQRPLFRSF</sequence>